<dbReference type="AlphaFoldDB" id="A0A0R2K087"/>
<name>A0A0R2K087_9LACO</name>
<dbReference type="InterPro" id="IPR038666">
    <property type="entry name" value="SSP1_head-tail_sf"/>
</dbReference>
<gene>
    <name evidence="1" type="ORF">IV52_GL001199</name>
</gene>
<evidence type="ECO:0008006" key="3">
    <source>
        <dbReference type="Google" id="ProtNLM"/>
    </source>
</evidence>
<proteinExistence type="predicted"/>
<accession>A0A0R2K087</accession>
<dbReference type="InterPro" id="IPR008767">
    <property type="entry name" value="Phage_SPP1_head-tail_adaptor"/>
</dbReference>
<evidence type="ECO:0000313" key="1">
    <source>
        <dbReference type="EMBL" id="KRN80645.1"/>
    </source>
</evidence>
<dbReference type="PATRIC" id="fig|1122148.6.peg.1228"/>
<sequence>MAKHYLYSDFSLKVQFYQENSVDDENTGTTNRVPVENFKVWAKPLKRTRFQNITAIGANLQDTVDIVVKHDDRIAEQIYVGYDNKLFTILSYVPDDSWGFGGYDTLTIKQIQKEA</sequence>
<dbReference type="Proteomes" id="UP000051565">
    <property type="component" value="Unassembled WGS sequence"/>
</dbReference>
<evidence type="ECO:0000313" key="2">
    <source>
        <dbReference type="Proteomes" id="UP000051565"/>
    </source>
</evidence>
<dbReference type="STRING" id="53444.AYR59_04645"/>
<dbReference type="Pfam" id="PF05521">
    <property type="entry name" value="Phage_HCP"/>
    <property type="match status" value="1"/>
</dbReference>
<dbReference type="RefSeq" id="WP_054646930.1">
    <property type="nucleotide sequence ID" value="NZ_FUXS01000019.1"/>
</dbReference>
<organism evidence="1 2">
    <name type="scientific">Fructilactobacillus lindneri DSM 20690 = JCM 11027</name>
    <dbReference type="NCBI Taxonomy" id="1122148"/>
    <lineage>
        <taxon>Bacteria</taxon>
        <taxon>Bacillati</taxon>
        <taxon>Bacillota</taxon>
        <taxon>Bacilli</taxon>
        <taxon>Lactobacillales</taxon>
        <taxon>Lactobacillaceae</taxon>
        <taxon>Fructilactobacillus</taxon>
    </lineage>
</organism>
<protein>
    <recommendedName>
        <fullName evidence="3">Phage head-tail adaptor</fullName>
    </recommendedName>
</protein>
<dbReference type="Gene3D" id="2.40.10.270">
    <property type="entry name" value="Bacteriophage SPP1 head-tail adaptor protein"/>
    <property type="match status" value="1"/>
</dbReference>
<comment type="caution">
    <text evidence="1">The sequence shown here is derived from an EMBL/GenBank/DDBJ whole genome shotgun (WGS) entry which is preliminary data.</text>
</comment>
<reference evidence="1 2" key="1">
    <citation type="journal article" date="2015" name="Genome Announc.">
        <title>Expanding the biotechnology potential of lactobacilli through comparative genomics of 213 strains and associated genera.</title>
        <authorList>
            <person name="Sun Z."/>
            <person name="Harris H.M."/>
            <person name="McCann A."/>
            <person name="Guo C."/>
            <person name="Argimon S."/>
            <person name="Zhang W."/>
            <person name="Yang X."/>
            <person name="Jeffery I.B."/>
            <person name="Cooney J.C."/>
            <person name="Kagawa T.F."/>
            <person name="Liu W."/>
            <person name="Song Y."/>
            <person name="Salvetti E."/>
            <person name="Wrobel A."/>
            <person name="Rasinkangas P."/>
            <person name="Parkhill J."/>
            <person name="Rea M.C."/>
            <person name="O'Sullivan O."/>
            <person name="Ritari J."/>
            <person name="Douillard F.P."/>
            <person name="Paul Ross R."/>
            <person name="Yang R."/>
            <person name="Briner A.E."/>
            <person name="Felis G.E."/>
            <person name="de Vos W.M."/>
            <person name="Barrangou R."/>
            <person name="Klaenhammer T.R."/>
            <person name="Caufield P.W."/>
            <person name="Cui Y."/>
            <person name="Zhang H."/>
            <person name="O'Toole P.W."/>
        </authorList>
    </citation>
    <scope>NUCLEOTIDE SEQUENCE [LARGE SCALE GENOMIC DNA]</scope>
    <source>
        <strain evidence="1 2">DSM 20690</strain>
    </source>
</reference>
<dbReference type="EMBL" id="JQBT01000005">
    <property type="protein sequence ID" value="KRN80645.1"/>
    <property type="molecule type" value="Genomic_DNA"/>
</dbReference>
<keyword evidence="2" id="KW-1185">Reference proteome</keyword>
<dbReference type="NCBIfam" id="TIGR01563">
    <property type="entry name" value="gp16_SPP1"/>
    <property type="match status" value="1"/>
</dbReference>